<dbReference type="Gene3D" id="3.90.550.60">
    <property type="match status" value="1"/>
</dbReference>
<evidence type="ECO:0000313" key="8">
    <source>
        <dbReference type="Proteomes" id="UP000028492"/>
    </source>
</evidence>
<dbReference type="Pfam" id="PF13641">
    <property type="entry name" value="Glyco_tranf_2_3"/>
    <property type="match status" value="1"/>
</dbReference>
<evidence type="ECO:0000259" key="5">
    <source>
        <dbReference type="Pfam" id="PF17994"/>
    </source>
</evidence>
<proteinExistence type="inferred from homology"/>
<dbReference type="PANTHER" id="PTHR43179:SF12">
    <property type="entry name" value="GALACTOFURANOSYLTRANSFERASE GLFT2"/>
    <property type="match status" value="1"/>
</dbReference>
<evidence type="ECO:0000256" key="2">
    <source>
        <dbReference type="ARBA" id="ARBA00006739"/>
    </source>
</evidence>
<dbReference type="InterPro" id="IPR029044">
    <property type="entry name" value="Nucleotide-diphossugar_trans"/>
</dbReference>
<dbReference type="Pfam" id="PF19320">
    <property type="entry name" value="GlfT2_domain3"/>
    <property type="match status" value="1"/>
</dbReference>
<keyword evidence="4" id="KW-0808">Transferase</keyword>
<protein>
    <submittedName>
        <fullName evidence="7">Uncharacterized protein</fullName>
    </submittedName>
</protein>
<comment type="similarity">
    <text evidence="2">Belongs to the glycosyltransferase 2 family.</text>
</comment>
<dbReference type="SUPFAM" id="SSF53448">
    <property type="entry name" value="Nucleotide-diphospho-sugar transferases"/>
    <property type="match status" value="1"/>
</dbReference>
<dbReference type="Proteomes" id="UP000028492">
    <property type="component" value="Chromosome"/>
</dbReference>
<dbReference type="RefSeq" id="WP_038507539.1">
    <property type="nucleotide sequence ID" value="NZ_CP008953.1"/>
</dbReference>
<dbReference type="eggNOG" id="COG1216">
    <property type="taxonomic scope" value="Bacteria"/>
</dbReference>
<dbReference type="KEGG" id="aja:AJAP_01230"/>
<feature type="domain" description="Galactofuranosyltransferase-2 C-terminal" evidence="6">
    <location>
        <begin position="460"/>
        <end position="640"/>
    </location>
</feature>
<keyword evidence="3" id="KW-0328">Glycosyltransferase</keyword>
<reference evidence="7 8" key="1">
    <citation type="journal article" date="2014" name="J. Biotechnol.">
        <title>Complete genome sequence of the actinobacterium Amycolatopsis japonica MG417-CF17(T) (=DSM 44213T) producing (S,S)-N,N'-ethylenediaminedisuccinic acid.</title>
        <authorList>
            <person name="Stegmann E."/>
            <person name="Albersmeier A."/>
            <person name="Spohn M."/>
            <person name="Gert H."/>
            <person name="Weber T."/>
            <person name="Wohlleben W."/>
            <person name="Kalinowski J."/>
            <person name="Ruckert C."/>
        </authorList>
    </citation>
    <scope>NUCLEOTIDE SEQUENCE [LARGE SCALE GENOMIC DNA]</scope>
    <source>
        <strain evidence="8">MG417-CF17 (DSM 44213)</strain>
    </source>
</reference>
<dbReference type="HOGENOM" id="CLU_019973_0_0_11"/>
<dbReference type="EMBL" id="CP008953">
    <property type="protein sequence ID" value="AIG73183.1"/>
    <property type="molecule type" value="Genomic_DNA"/>
</dbReference>
<evidence type="ECO:0000313" key="7">
    <source>
        <dbReference type="EMBL" id="AIG73183.1"/>
    </source>
</evidence>
<name>A0A075UJZ4_9PSEU</name>
<dbReference type="InterPro" id="IPR040492">
    <property type="entry name" value="GlfT2_N"/>
</dbReference>
<comment type="pathway">
    <text evidence="1">Cell wall biogenesis; cell wall polysaccharide biosynthesis.</text>
</comment>
<dbReference type="AlphaFoldDB" id="A0A075UJZ4"/>
<evidence type="ECO:0000256" key="1">
    <source>
        <dbReference type="ARBA" id="ARBA00004776"/>
    </source>
</evidence>
<dbReference type="InterPro" id="IPR045699">
    <property type="entry name" value="GlfT2_C"/>
</dbReference>
<accession>A0A075UJZ4</accession>
<dbReference type="STRING" id="208439.AJAP_01230"/>
<dbReference type="Pfam" id="PF17994">
    <property type="entry name" value="Glft2_N"/>
    <property type="match status" value="1"/>
</dbReference>
<evidence type="ECO:0000256" key="4">
    <source>
        <dbReference type="ARBA" id="ARBA00022679"/>
    </source>
</evidence>
<sequence>MPGKAAVTGEAPSAMVSTVDDTRFAERTPQGRLTAQRGLYAGPAPIVSKDLYAELEWGTAVRERGGISIEPASKVSGNTYFGRFPASYWQRWTDVTEVQVEAVVTGDGQLSVGASDIEGDSRVVAAEVVAGAKQQKVTLTAKLDKFYDGGALWLDIETEGGQSLRVEKVRWTVEAPEKIRPTAVTICTMNRADDCLSNLQALAADVSSLETLDAIYVADQGTDLVESRDGFEQVAKDLGDKLHYIKQPNLGGAGGFTRGLYEVAGHTETEHANVLFMDDDVLLEPDLVIRMTAFSNRTVNPVIVGGQMLNLLHPNQLHVGAEYARLNTLEPGQPVTHSLSTADLLGVDEETLKPNRQERRLDAGYNGWWSCLIPYEVVKATGYPLPFFFQWDDAEYSYRARAHGFPTVTLPGAGVWHADFHWKDWDEWHRYFNLRNSIITAALHSPFNLNLLSRVLIAQLVRYLLGMQYGLSATLIKAVEDFLEGPEVLRDGGVAAMKEIRRIRDEYPETKRHKATDVPGIASNDIGIINSAPRPSMQRLVLIKRILDRVLGRSRHSLGAIPIDEAHWWHVATFDTAVVTDASQEGVRVRSYDRAKMFDLARRGAKVIQRLRKEGAAVQEQYKRSMPELTSRDNWKRLYEL</sequence>
<gene>
    <name evidence="7" type="ORF">AJAP_01230</name>
</gene>
<dbReference type="GO" id="GO:0016757">
    <property type="term" value="F:glycosyltransferase activity"/>
    <property type="evidence" value="ECO:0007669"/>
    <property type="project" value="UniProtKB-KW"/>
</dbReference>
<organism evidence="7 8">
    <name type="scientific">Amycolatopsis japonica</name>
    <dbReference type="NCBI Taxonomy" id="208439"/>
    <lineage>
        <taxon>Bacteria</taxon>
        <taxon>Bacillati</taxon>
        <taxon>Actinomycetota</taxon>
        <taxon>Actinomycetes</taxon>
        <taxon>Pseudonocardiales</taxon>
        <taxon>Pseudonocardiaceae</taxon>
        <taxon>Amycolatopsis</taxon>
        <taxon>Amycolatopsis japonica group</taxon>
    </lineage>
</organism>
<evidence type="ECO:0000259" key="6">
    <source>
        <dbReference type="Pfam" id="PF19320"/>
    </source>
</evidence>
<dbReference type="PANTHER" id="PTHR43179">
    <property type="entry name" value="RHAMNOSYLTRANSFERASE WBBL"/>
    <property type="match status" value="1"/>
</dbReference>
<feature type="domain" description="Galactofuranosyltransferase GlfT2 N-terminal" evidence="5">
    <location>
        <begin position="60"/>
        <end position="172"/>
    </location>
</feature>
<keyword evidence="8" id="KW-1185">Reference proteome</keyword>
<evidence type="ECO:0000256" key="3">
    <source>
        <dbReference type="ARBA" id="ARBA00022676"/>
    </source>
</evidence>